<protein>
    <submittedName>
        <fullName evidence="1">Uncharacterized protein</fullName>
    </submittedName>
</protein>
<name>A0ACB0J209_TRIPR</name>
<evidence type="ECO:0000313" key="1">
    <source>
        <dbReference type="EMBL" id="CAJ2638034.1"/>
    </source>
</evidence>
<reference evidence="1" key="1">
    <citation type="submission" date="2023-10" db="EMBL/GenBank/DDBJ databases">
        <authorList>
            <person name="Rodriguez Cubillos JULIANA M."/>
            <person name="De Vega J."/>
        </authorList>
    </citation>
    <scope>NUCLEOTIDE SEQUENCE</scope>
</reference>
<comment type="caution">
    <text evidence="1">The sequence shown here is derived from an EMBL/GenBank/DDBJ whole genome shotgun (WGS) entry which is preliminary data.</text>
</comment>
<dbReference type="EMBL" id="CASHSV030000013">
    <property type="protein sequence ID" value="CAJ2638034.1"/>
    <property type="molecule type" value="Genomic_DNA"/>
</dbReference>
<evidence type="ECO:0000313" key="2">
    <source>
        <dbReference type="Proteomes" id="UP001177021"/>
    </source>
</evidence>
<keyword evidence="2" id="KW-1185">Reference proteome</keyword>
<organism evidence="1 2">
    <name type="scientific">Trifolium pratense</name>
    <name type="common">Red clover</name>
    <dbReference type="NCBI Taxonomy" id="57577"/>
    <lineage>
        <taxon>Eukaryota</taxon>
        <taxon>Viridiplantae</taxon>
        <taxon>Streptophyta</taxon>
        <taxon>Embryophyta</taxon>
        <taxon>Tracheophyta</taxon>
        <taxon>Spermatophyta</taxon>
        <taxon>Magnoliopsida</taxon>
        <taxon>eudicotyledons</taxon>
        <taxon>Gunneridae</taxon>
        <taxon>Pentapetalae</taxon>
        <taxon>rosids</taxon>
        <taxon>fabids</taxon>
        <taxon>Fabales</taxon>
        <taxon>Fabaceae</taxon>
        <taxon>Papilionoideae</taxon>
        <taxon>50 kb inversion clade</taxon>
        <taxon>NPAAA clade</taxon>
        <taxon>Hologalegina</taxon>
        <taxon>IRL clade</taxon>
        <taxon>Trifolieae</taxon>
        <taxon>Trifolium</taxon>
    </lineage>
</organism>
<accession>A0ACB0J209</accession>
<gene>
    <name evidence="1" type="ORF">MILVUS5_LOCUS8293</name>
</gene>
<dbReference type="Proteomes" id="UP001177021">
    <property type="component" value="Unassembled WGS sequence"/>
</dbReference>
<proteinExistence type="predicted"/>
<sequence length="637" mass="73367">MKNKNGFGFDIHAKSNADSLQQMRNVKLENQKYLRGNPTNQDNTNVGNIQRLGRQKGSLNNIVASQQMKKGEANKGVQNTNFRRQPEVEASKKIIEKQLDVEACKKNVEQNKGFVKNNNIKRQLEVAASKEIAAPSKVFVQNNNTKKNLKSTMDDQVKGLIESQVSKNKGEQNKEVRQNNNLKRQVRSTMENQVQGSTVDQQPSKKKKTIPNCPAMPIAEYLNKNKEQDGVDESDDEDIEESEMEEYMETDMNYGGEEIEGADVNTTKGLIRKRGKTICRKIHTRQFKDREEITLNGEGQPIGPDEKTVSEFSSFLGTIARSSDICPLTFTSWIGLVKSWEEQVIDPVWDYVNEKYIIPKEGRKVVLAIVNDAWKRYKCWIKRMHFSSYKTKRERLKNRPQDIPEGQFRNLLEFWEDEKTQEVSHQNAQNIAQLKYRHRTGNKAFAVIREKMRVSSEDKEPPTQAQVFIATRQSRKGKELDKETNSAIIKLQDMIENNGQPSSEAFQSIVGKEKPGRMRCHGRTTTLTLLKRNEEIEKLKREHADEVEQLKQEMEEKRRQDKEAMETKIQQEKEATERKLQILLKAIVNQNTANLDVEALQALISAPTTDAPNDNEKINNDDIEEEMKDHEEEEEES</sequence>